<proteinExistence type="inferred from homology"/>
<dbReference type="EMBL" id="AZGK01000012">
    <property type="protein sequence ID" value="KRM45975.1"/>
    <property type="molecule type" value="Genomic_DNA"/>
</dbReference>
<comment type="similarity">
    <text evidence="1">Belongs to the short-chain dehydrogenases/reductases (SDR) family.</text>
</comment>
<dbReference type="Pfam" id="PF13561">
    <property type="entry name" value="adh_short_C2"/>
    <property type="match status" value="1"/>
</dbReference>
<dbReference type="PANTHER" id="PTHR42760">
    <property type="entry name" value="SHORT-CHAIN DEHYDROGENASES/REDUCTASES FAMILY MEMBER"/>
    <property type="match status" value="1"/>
</dbReference>
<dbReference type="FunFam" id="3.40.50.720:FF:000084">
    <property type="entry name" value="Short-chain dehydrogenase reductase"/>
    <property type="match status" value="1"/>
</dbReference>
<dbReference type="PATRIC" id="fig|1423784.4.peg.683"/>
<evidence type="ECO:0000256" key="2">
    <source>
        <dbReference type="ARBA" id="ARBA00023002"/>
    </source>
</evidence>
<comment type="caution">
    <text evidence="3">The sequence shown here is derived from an EMBL/GenBank/DDBJ whole genome shotgun (WGS) entry which is preliminary data.</text>
</comment>
<dbReference type="InterPro" id="IPR002347">
    <property type="entry name" value="SDR_fam"/>
</dbReference>
<dbReference type="GO" id="GO:0008206">
    <property type="term" value="P:bile acid metabolic process"/>
    <property type="evidence" value="ECO:0007669"/>
    <property type="project" value="UniProtKB-ARBA"/>
</dbReference>
<accession>A0A0R1YTZ5</accession>
<dbReference type="PANTHER" id="PTHR42760:SF133">
    <property type="entry name" value="3-OXOACYL-[ACYL-CARRIER-PROTEIN] REDUCTASE"/>
    <property type="match status" value="1"/>
</dbReference>
<dbReference type="GO" id="GO:0016616">
    <property type="term" value="F:oxidoreductase activity, acting on the CH-OH group of donors, NAD or NADP as acceptor"/>
    <property type="evidence" value="ECO:0007669"/>
    <property type="project" value="TreeGrafter"/>
</dbReference>
<dbReference type="PRINTS" id="PR00080">
    <property type="entry name" value="SDRFAMILY"/>
</dbReference>
<keyword evidence="2" id="KW-0560">Oxidoreductase</keyword>
<sequence length="251" mass="26607">MRYDFDDKVIIVTGGAKGIGKEVVKGIHNGGGRVALLDIDDDAGNQTVNEMGQGNKYYHMDQSDRDEVNKVFAQIIDDFHKIDGLINVAGIISAKQFDELSPEEWDRTIKINLTGPFNTVKAIWAHFKENGGGRIVNVSSVAGKIGGGLLGTVAYASSKAGLNGFTKAIAKEGGKFGIYANAVAPSFTHTSMTTSLSEDPVKNKKVVSIIPLGRPAEPIEIAQMILFFASDAASFITGEIGDADGGVVMDG</sequence>
<gene>
    <name evidence="3" type="ORF">FC51_GL000680</name>
</gene>
<dbReference type="PRINTS" id="PR00081">
    <property type="entry name" value="GDHRDH"/>
</dbReference>
<name>A0A0R1YTZ5_9LACO</name>
<dbReference type="PROSITE" id="PS00061">
    <property type="entry name" value="ADH_SHORT"/>
    <property type="match status" value="1"/>
</dbReference>
<evidence type="ECO:0000256" key="1">
    <source>
        <dbReference type="ARBA" id="ARBA00006484"/>
    </source>
</evidence>
<dbReference type="InterPro" id="IPR020904">
    <property type="entry name" value="Sc_DH/Rdtase_CS"/>
</dbReference>
<organism evidence="3 4">
    <name type="scientific">Lentilactobacillus parabuchneri DSM 5707 = NBRC 107865</name>
    <dbReference type="NCBI Taxonomy" id="1423784"/>
    <lineage>
        <taxon>Bacteria</taxon>
        <taxon>Bacillati</taxon>
        <taxon>Bacillota</taxon>
        <taxon>Bacilli</taxon>
        <taxon>Lactobacillales</taxon>
        <taxon>Lactobacillaceae</taxon>
        <taxon>Lentilactobacillus</taxon>
    </lineage>
</organism>
<dbReference type="Gene3D" id="3.40.50.720">
    <property type="entry name" value="NAD(P)-binding Rossmann-like Domain"/>
    <property type="match status" value="1"/>
</dbReference>
<dbReference type="Proteomes" id="UP000051957">
    <property type="component" value="Unassembled WGS sequence"/>
</dbReference>
<evidence type="ECO:0000313" key="3">
    <source>
        <dbReference type="EMBL" id="KRM45975.1"/>
    </source>
</evidence>
<dbReference type="AlphaFoldDB" id="A0A0R1YTZ5"/>
<dbReference type="RefSeq" id="WP_057911290.1">
    <property type="nucleotide sequence ID" value="NZ_AZGK01000012.1"/>
</dbReference>
<reference evidence="3 4" key="1">
    <citation type="journal article" date="2015" name="Genome Announc.">
        <title>Expanding the biotechnology potential of lactobacilli through comparative genomics of 213 strains and associated genera.</title>
        <authorList>
            <person name="Sun Z."/>
            <person name="Harris H.M."/>
            <person name="McCann A."/>
            <person name="Guo C."/>
            <person name="Argimon S."/>
            <person name="Zhang W."/>
            <person name="Yang X."/>
            <person name="Jeffery I.B."/>
            <person name="Cooney J.C."/>
            <person name="Kagawa T.F."/>
            <person name="Liu W."/>
            <person name="Song Y."/>
            <person name="Salvetti E."/>
            <person name="Wrobel A."/>
            <person name="Rasinkangas P."/>
            <person name="Parkhill J."/>
            <person name="Rea M.C."/>
            <person name="O'Sullivan O."/>
            <person name="Ritari J."/>
            <person name="Douillard F.P."/>
            <person name="Paul Ross R."/>
            <person name="Yang R."/>
            <person name="Briner A.E."/>
            <person name="Felis G.E."/>
            <person name="de Vos W.M."/>
            <person name="Barrangou R."/>
            <person name="Klaenhammer T.R."/>
            <person name="Caufield P.W."/>
            <person name="Cui Y."/>
            <person name="Zhang H."/>
            <person name="O'Toole P.W."/>
        </authorList>
    </citation>
    <scope>NUCLEOTIDE SEQUENCE [LARGE SCALE GENOMIC DNA]</scope>
    <source>
        <strain evidence="3 4">DSM 5707</strain>
    </source>
</reference>
<evidence type="ECO:0000313" key="4">
    <source>
        <dbReference type="Proteomes" id="UP000051957"/>
    </source>
</evidence>
<dbReference type="SUPFAM" id="SSF51735">
    <property type="entry name" value="NAD(P)-binding Rossmann-fold domains"/>
    <property type="match status" value="1"/>
</dbReference>
<protein>
    <submittedName>
        <fullName evidence="3">Short-chain dehydrogenase reductase SDR</fullName>
    </submittedName>
</protein>
<dbReference type="InterPro" id="IPR036291">
    <property type="entry name" value="NAD(P)-bd_dom_sf"/>
</dbReference>